<dbReference type="AlphaFoldDB" id="A0A3E3DEQ5"/>
<reference evidence="1 2" key="1">
    <citation type="submission" date="2018-08" db="EMBL/GenBank/DDBJ databases">
        <title>A genome reference for cultivated species of the human gut microbiota.</title>
        <authorList>
            <person name="Zou Y."/>
            <person name="Xue W."/>
            <person name="Luo G."/>
        </authorList>
    </citation>
    <scope>NUCLEOTIDE SEQUENCE [LARGE SCALE GENOMIC DNA]</scope>
    <source>
        <strain evidence="1 2">AF19-13AC</strain>
    </source>
</reference>
<evidence type="ECO:0000313" key="2">
    <source>
        <dbReference type="Proteomes" id="UP000261023"/>
    </source>
</evidence>
<name>A0A3E3DEQ5_9FIRM</name>
<accession>A0A3E3DEQ5</accession>
<protein>
    <submittedName>
        <fullName evidence="1">Uncharacterized protein</fullName>
    </submittedName>
</protein>
<dbReference type="Proteomes" id="UP000261023">
    <property type="component" value="Unassembled WGS sequence"/>
</dbReference>
<gene>
    <name evidence="1" type="ORF">DWX31_25965</name>
</gene>
<comment type="caution">
    <text evidence="1">The sequence shown here is derived from an EMBL/GenBank/DDBJ whole genome shotgun (WGS) entry which is preliminary data.</text>
</comment>
<organism evidence="1 2">
    <name type="scientific">Hungatella hathewayi</name>
    <dbReference type="NCBI Taxonomy" id="154046"/>
    <lineage>
        <taxon>Bacteria</taxon>
        <taxon>Bacillati</taxon>
        <taxon>Bacillota</taxon>
        <taxon>Clostridia</taxon>
        <taxon>Lachnospirales</taxon>
        <taxon>Lachnospiraceae</taxon>
        <taxon>Hungatella</taxon>
    </lineage>
</organism>
<sequence length="81" mass="9486">MIAKYLIFLLFVIQQIDTCKTDGQPEIWSYYTGEKALLFYYKQNSGLESSGNESDGDEYEYETFSCGISTKKITWKCRLKR</sequence>
<evidence type="ECO:0000313" key="1">
    <source>
        <dbReference type="EMBL" id="RGD67761.1"/>
    </source>
</evidence>
<proteinExistence type="predicted"/>
<dbReference type="EMBL" id="QTJW01000022">
    <property type="protein sequence ID" value="RGD67761.1"/>
    <property type="molecule type" value="Genomic_DNA"/>
</dbReference>